<dbReference type="PANTHER" id="PTHR11384">
    <property type="entry name" value="ATP-BINDING CASSETTE, SUB-FAMILY D MEMBER"/>
    <property type="match status" value="1"/>
</dbReference>
<dbReference type="Gene3D" id="1.20.1560.10">
    <property type="entry name" value="ABC transporter type 1, transmembrane domain"/>
    <property type="match status" value="1"/>
</dbReference>
<evidence type="ECO:0000313" key="10">
    <source>
        <dbReference type="Proteomes" id="UP000053831"/>
    </source>
</evidence>
<reference evidence="9 10" key="1">
    <citation type="submission" date="2015-07" db="EMBL/GenBank/DDBJ databases">
        <title>The genome of the fungus Escovopsis weberi, a specialized disease agent of ant agriculture.</title>
        <authorList>
            <person name="de Man T.J."/>
            <person name="Stajich J.E."/>
            <person name="Kubicek C.P."/>
            <person name="Chenthamara K."/>
            <person name="Atanasova L."/>
            <person name="Druzhinina I.S."/>
            <person name="Birnbaum S."/>
            <person name="Barribeau S.M."/>
            <person name="Teiling C."/>
            <person name="Suen G."/>
            <person name="Currie C."/>
            <person name="Gerardo N.M."/>
        </authorList>
    </citation>
    <scope>NUCLEOTIDE SEQUENCE [LARGE SCALE GENOMIC DNA]</scope>
</reference>
<dbReference type="GO" id="GO:0005324">
    <property type="term" value="F:long-chain fatty acid transmembrane transporter activity"/>
    <property type="evidence" value="ECO:0007669"/>
    <property type="project" value="TreeGrafter"/>
</dbReference>
<evidence type="ECO:0000313" key="9">
    <source>
        <dbReference type="EMBL" id="KOS22608.1"/>
    </source>
</evidence>
<dbReference type="InterPro" id="IPR027417">
    <property type="entry name" value="P-loop_NTPase"/>
</dbReference>
<feature type="domain" description="ABC transporter" evidence="8">
    <location>
        <begin position="464"/>
        <end position="692"/>
    </location>
</feature>
<dbReference type="GO" id="GO:0042760">
    <property type="term" value="P:very long-chain fatty acid catabolic process"/>
    <property type="evidence" value="ECO:0007669"/>
    <property type="project" value="TreeGrafter"/>
</dbReference>
<dbReference type="InterPro" id="IPR011527">
    <property type="entry name" value="ABC1_TM_dom"/>
</dbReference>
<dbReference type="Pfam" id="PF06472">
    <property type="entry name" value="ABC_membrane_2"/>
    <property type="match status" value="1"/>
</dbReference>
<evidence type="ECO:0000256" key="5">
    <source>
        <dbReference type="ARBA" id="ARBA00022840"/>
    </source>
</evidence>
<keyword evidence="2" id="KW-0813">Transport</keyword>
<dbReference type="STRING" id="150374.A0A0M8N0I2"/>
<evidence type="ECO:0000259" key="8">
    <source>
        <dbReference type="PROSITE" id="PS50893"/>
    </source>
</evidence>
<dbReference type="SMART" id="SM00382">
    <property type="entry name" value="AAA"/>
    <property type="match status" value="1"/>
</dbReference>
<evidence type="ECO:0000256" key="4">
    <source>
        <dbReference type="ARBA" id="ARBA00022741"/>
    </source>
</evidence>
<keyword evidence="3" id="KW-0812">Transmembrane</keyword>
<name>A0A0M8N0I2_ESCWE</name>
<proteinExistence type="inferred from homology"/>
<comment type="caution">
    <text evidence="9">The sequence shown here is derived from an EMBL/GenBank/DDBJ whole genome shotgun (WGS) entry which is preliminary data.</text>
</comment>
<dbReference type="GO" id="GO:0006635">
    <property type="term" value="P:fatty acid beta-oxidation"/>
    <property type="evidence" value="ECO:0007669"/>
    <property type="project" value="TreeGrafter"/>
</dbReference>
<keyword evidence="10" id="KW-1185">Reference proteome</keyword>
<keyword evidence="5 9" id="KW-0067">ATP-binding</keyword>
<dbReference type="AlphaFoldDB" id="A0A0M8N0I2"/>
<dbReference type="InterPro" id="IPR003593">
    <property type="entry name" value="AAA+_ATPase"/>
</dbReference>
<dbReference type="PROSITE" id="PS50893">
    <property type="entry name" value="ABC_TRANSPORTER_2"/>
    <property type="match status" value="1"/>
</dbReference>
<keyword evidence="4" id="KW-0547">Nucleotide-binding</keyword>
<gene>
    <name evidence="9" type="ORF">ESCO_002234</name>
</gene>
<dbReference type="EMBL" id="LGSR01000006">
    <property type="protein sequence ID" value="KOS22608.1"/>
    <property type="molecule type" value="Genomic_DNA"/>
</dbReference>
<evidence type="ECO:0000256" key="2">
    <source>
        <dbReference type="ARBA" id="ARBA00022448"/>
    </source>
</evidence>
<evidence type="ECO:0000256" key="6">
    <source>
        <dbReference type="ARBA" id="ARBA00022989"/>
    </source>
</evidence>
<dbReference type="Proteomes" id="UP000053831">
    <property type="component" value="Unassembled WGS sequence"/>
</dbReference>
<dbReference type="CDD" id="cd03223">
    <property type="entry name" value="ABCD_peroxisomal_ALDP"/>
    <property type="match status" value="1"/>
</dbReference>
<dbReference type="Pfam" id="PF00005">
    <property type="entry name" value="ABC_tran"/>
    <property type="match status" value="1"/>
</dbReference>
<accession>A0A0M8N0I2</accession>
<evidence type="ECO:0000256" key="1">
    <source>
        <dbReference type="ARBA" id="ARBA00008575"/>
    </source>
</evidence>
<evidence type="ECO:0000256" key="7">
    <source>
        <dbReference type="ARBA" id="ARBA00023136"/>
    </source>
</evidence>
<dbReference type="GO" id="GO:0005778">
    <property type="term" value="C:peroxisomal membrane"/>
    <property type="evidence" value="ECO:0007669"/>
    <property type="project" value="TreeGrafter"/>
</dbReference>
<dbReference type="GO" id="GO:0007031">
    <property type="term" value="P:peroxisome organization"/>
    <property type="evidence" value="ECO:0007669"/>
    <property type="project" value="TreeGrafter"/>
</dbReference>
<dbReference type="GO" id="GO:0140359">
    <property type="term" value="F:ABC-type transporter activity"/>
    <property type="evidence" value="ECO:0007669"/>
    <property type="project" value="InterPro"/>
</dbReference>
<evidence type="ECO:0000256" key="3">
    <source>
        <dbReference type="ARBA" id="ARBA00022692"/>
    </source>
</evidence>
<comment type="similarity">
    <text evidence="1">Belongs to the ABC transporter superfamily. ABCD family. Peroxisomal fatty acyl CoA transporter (TC 3.A.1.203) subfamily.</text>
</comment>
<dbReference type="SUPFAM" id="SSF52540">
    <property type="entry name" value="P-loop containing nucleoside triphosphate hydrolases"/>
    <property type="match status" value="1"/>
</dbReference>
<dbReference type="GO" id="GO:0005524">
    <property type="term" value="F:ATP binding"/>
    <property type="evidence" value="ECO:0007669"/>
    <property type="project" value="UniProtKB-KW"/>
</dbReference>
<dbReference type="InterPro" id="IPR036640">
    <property type="entry name" value="ABC1_TM_sf"/>
</dbReference>
<keyword evidence="7" id="KW-0472">Membrane</keyword>
<dbReference type="PANTHER" id="PTHR11384:SF69">
    <property type="entry name" value="PEROXISOMAL LONG-CHAIN FATTY ACID IMPORT PROTEIN 1"/>
    <property type="match status" value="1"/>
</dbReference>
<dbReference type="InterPro" id="IPR003439">
    <property type="entry name" value="ABC_transporter-like_ATP-bd"/>
</dbReference>
<protein>
    <submittedName>
        <fullName evidence="9">ATP-binding cassette sub-family D member 1</fullName>
    </submittedName>
</protein>
<dbReference type="InterPro" id="IPR050835">
    <property type="entry name" value="ABC_transporter_sub-D"/>
</dbReference>
<sequence>MAWPSKMALPGDRTLRGMLADLTRLYVSNRKGISRGIWITLLLALVNRIRHAIAEQKAASARETAQRAARRGITSSGSEETPKKKVALNLEFFRSLTRLIRIVVPGWKSKEARMLASHSFFLVLRTLISVRVAEMDGAIVKALVKGNGKEFLKRIVWWMIIAVPATFTNSMLSYHQAELSLKYRTRLTQYIHDKYLSKLTFYGISALDDRIKNPDQLIAVDVSKFSNSLAELYSNLAKPTLDMTIYTYALSKSVGSEGVIFISLLVQLSANLMRVLTPPFGKYVADEARLEGEFRFQHSRLIDYSEEIAMYSGHLAEKDTLDKGYFTLIKHVNYILRRRFYHGFMEDFVIKYFWGALGLMLCSVPVFVKLPGQAVLNMGDRTEAFVTNRRMLLSASDAFGRIMFSYREIMELAGYTSRVSTLLNVMDDIQNGHFEKALVSSSGTEGNESVLRGRGIVHESKDVITFIDVPIISPNGDVLVKALSFSLKHGDHLLIVGPNGCGKSSMFRILGGLWPVYGGTVYKPPFSSIFYLPQRPYLSHGSLRQQIIYPDSLRQMRAKGIADAELLNVLTTLGLEHLVGLYPEGWDAEAEWRDVLSGGLQQRVAMARLFYHRPQYAILDECTSSVTFETEKVMYDNAKALGITLMTVSHRRSLWKYHTHILQFDGQGNYVFTRLDAEKRLRLEDEKEDLDIKLRQVPDLERRLAELTSS</sequence>
<dbReference type="GO" id="GO:0015910">
    <property type="term" value="P:long-chain fatty acid import into peroxisome"/>
    <property type="evidence" value="ECO:0007669"/>
    <property type="project" value="TreeGrafter"/>
</dbReference>
<organism evidence="9 10">
    <name type="scientific">Escovopsis weberi</name>
    <dbReference type="NCBI Taxonomy" id="150374"/>
    <lineage>
        <taxon>Eukaryota</taxon>
        <taxon>Fungi</taxon>
        <taxon>Dikarya</taxon>
        <taxon>Ascomycota</taxon>
        <taxon>Pezizomycotina</taxon>
        <taxon>Sordariomycetes</taxon>
        <taxon>Hypocreomycetidae</taxon>
        <taxon>Hypocreales</taxon>
        <taxon>Hypocreaceae</taxon>
        <taxon>Escovopsis</taxon>
    </lineage>
</organism>
<dbReference type="OrthoDB" id="422637at2759"/>
<dbReference type="GO" id="GO:0016887">
    <property type="term" value="F:ATP hydrolysis activity"/>
    <property type="evidence" value="ECO:0007669"/>
    <property type="project" value="InterPro"/>
</dbReference>
<keyword evidence="6" id="KW-1133">Transmembrane helix</keyword>
<dbReference type="Gene3D" id="3.40.50.300">
    <property type="entry name" value="P-loop containing nucleotide triphosphate hydrolases"/>
    <property type="match status" value="1"/>
</dbReference>